<dbReference type="Gene3D" id="1.10.10.10">
    <property type="entry name" value="Winged helix-like DNA-binding domain superfamily/Winged helix DNA-binding domain"/>
    <property type="match status" value="1"/>
</dbReference>
<keyword evidence="3" id="KW-1185">Reference proteome</keyword>
<dbReference type="InterPro" id="IPR055768">
    <property type="entry name" value="DUF7344"/>
</dbReference>
<proteinExistence type="predicted"/>
<sequence>MPDEYFRILADSQRRRVLLELLEQNAQNEQLQLPVDDENAPVAIDRQQIELYHTHLPKLEDEGLIRWDRDDHEVTTGPQYEEIRPLVELLDDNADELPFGWP</sequence>
<dbReference type="Proteomes" id="UP001597119">
    <property type="component" value="Unassembled WGS sequence"/>
</dbReference>
<feature type="domain" description="DUF7344" evidence="1">
    <location>
        <begin position="6"/>
        <end position="75"/>
    </location>
</feature>
<name>A0ABD6CAN9_9EURY</name>
<gene>
    <name evidence="2" type="ORF">ACFR9U_08710</name>
</gene>
<evidence type="ECO:0000313" key="2">
    <source>
        <dbReference type="EMBL" id="MFD1587064.1"/>
    </source>
</evidence>
<dbReference type="RefSeq" id="WP_247375320.1">
    <property type="nucleotide sequence ID" value="NZ_JALLGV010000001.1"/>
</dbReference>
<dbReference type="AlphaFoldDB" id="A0ABD6CAN9"/>
<organism evidence="2 3">
    <name type="scientific">Halorientalis brevis</name>
    <dbReference type="NCBI Taxonomy" id="1126241"/>
    <lineage>
        <taxon>Archaea</taxon>
        <taxon>Methanobacteriati</taxon>
        <taxon>Methanobacteriota</taxon>
        <taxon>Stenosarchaea group</taxon>
        <taxon>Halobacteria</taxon>
        <taxon>Halobacteriales</taxon>
        <taxon>Haloarculaceae</taxon>
        <taxon>Halorientalis</taxon>
    </lineage>
</organism>
<dbReference type="InterPro" id="IPR036388">
    <property type="entry name" value="WH-like_DNA-bd_sf"/>
</dbReference>
<accession>A0ABD6CAN9</accession>
<protein>
    <submittedName>
        <fullName evidence="2">ArsR family transcriptional regulator</fullName>
    </submittedName>
</protein>
<reference evidence="2 3" key="1">
    <citation type="journal article" date="2019" name="Int. J. Syst. Evol. Microbiol.">
        <title>The Global Catalogue of Microorganisms (GCM) 10K type strain sequencing project: providing services to taxonomists for standard genome sequencing and annotation.</title>
        <authorList>
            <consortium name="The Broad Institute Genomics Platform"/>
            <consortium name="The Broad Institute Genome Sequencing Center for Infectious Disease"/>
            <person name="Wu L."/>
            <person name="Ma J."/>
        </authorList>
    </citation>
    <scope>NUCLEOTIDE SEQUENCE [LARGE SCALE GENOMIC DNA]</scope>
    <source>
        <strain evidence="2 3">CGMCC 1.12125</strain>
    </source>
</reference>
<dbReference type="Pfam" id="PF24035">
    <property type="entry name" value="DUF7344"/>
    <property type="match status" value="1"/>
</dbReference>
<evidence type="ECO:0000259" key="1">
    <source>
        <dbReference type="Pfam" id="PF24035"/>
    </source>
</evidence>
<dbReference type="EMBL" id="JBHUDJ010000003">
    <property type="protein sequence ID" value="MFD1587064.1"/>
    <property type="molecule type" value="Genomic_DNA"/>
</dbReference>
<comment type="caution">
    <text evidence="2">The sequence shown here is derived from an EMBL/GenBank/DDBJ whole genome shotgun (WGS) entry which is preliminary data.</text>
</comment>
<evidence type="ECO:0000313" key="3">
    <source>
        <dbReference type="Proteomes" id="UP001597119"/>
    </source>
</evidence>